<feature type="region of interest" description="Disordered" evidence="1">
    <location>
        <begin position="1"/>
        <end position="20"/>
    </location>
</feature>
<evidence type="ECO:0000256" key="1">
    <source>
        <dbReference type="SAM" id="MobiDB-lite"/>
    </source>
</evidence>
<organism evidence="2 3">
    <name type="scientific">Fusicatenibacter saccharivorans</name>
    <dbReference type="NCBI Taxonomy" id="1150298"/>
    <lineage>
        <taxon>Bacteria</taxon>
        <taxon>Bacillati</taxon>
        <taxon>Bacillota</taxon>
        <taxon>Clostridia</taxon>
        <taxon>Lachnospirales</taxon>
        <taxon>Lachnospiraceae</taxon>
        <taxon>Fusicatenibacter</taxon>
    </lineage>
</organism>
<dbReference type="Proteomes" id="UP000095706">
    <property type="component" value="Unassembled WGS sequence"/>
</dbReference>
<accession>A0A173WFM4</accession>
<dbReference type="RefSeq" id="WP_022461189.1">
    <property type="nucleotide sequence ID" value="NZ_CABJFB010000004.1"/>
</dbReference>
<dbReference type="EMBL" id="CYYV01000001">
    <property type="protein sequence ID" value="CUN38262.1"/>
    <property type="molecule type" value="Genomic_DNA"/>
</dbReference>
<protein>
    <submittedName>
        <fullName evidence="2">Uncharacterized protein</fullName>
    </submittedName>
</protein>
<proteinExistence type="predicted"/>
<evidence type="ECO:0000313" key="3">
    <source>
        <dbReference type="Proteomes" id="UP000095706"/>
    </source>
</evidence>
<sequence length="77" mass="8725">MPEETQKQKEDGDLSYFGTGDTYTVDDDNTEAGIYISADDKAAKVDINVRQYIYRPMMGNHSGTVEVYEESESREGY</sequence>
<gene>
    <name evidence="2" type="ORF">ERS852406_00111</name>
</gene>
<reference evidence="2 3" key="1">
    <citation type="submission" date="2015-09" db="EMBL/GenBank/DDBJ databases">
        <authorList>
            <consortium name="Pathogen Informatics"/>
        </authorList>
    </citation>
    <scope>NUCLEOTIDE SEQUENCE [LARGE SCALE GENOMIC DNA]</scope>
    <source>
        <strain evidence="2 3">2789STDY5608849</strain>
    </source>
</reference>
<dbReference type="AlphaFoldDB" id="A0A173WFM4"/>
<evidence type="ECO:0000313" key="2">
    <source>
        <dbReference type="EMBL" id="CUN38262.1"/>
    </source>
</evidence>
<feature type="compositionally biased region" description="Basic and acidic residues" evidence="1">
    <location>
        <begin position="1"/>
        <end position="12"/>
    </location>
</feature>
<name>A0A173WFM4_9FIRM</name>